<dbReference type="AlphaFoldDB" id="A0A7V7NPL7"/>
<proteinExistence type="predicted"/>
<organism evidence="2 3">
    <name type="scientific">Vibrio chagasii</name>
    <dbReference type="NCBI Taxonomy" id="170679"/>
    <lineage>
        <taxon>Bacteria</taxon>
        <taxon>Pseudomonadati</taxon>
        <taxon>Pseudomonadota</taxon>
        <taxon>Gammaproteobacteria</taxon>
        <taxon>Vibrionales</taxon>
        <taxon>Vibrionaceae</taxon>
        <taxon>Vibrio</taxon>
    </lineage>
</organism>
<protein>
    <submittedName>
        <fullName evidence="2">Uncharacterized protein</fullName>
    </submittedName>
</protein>
<comment type="caution">
    <text evidence="2">The sequence shown here is derived from an EMBL/GenBank/DDBJ whole genome shotgun (WGS) entry which is preliminary data.</text>
</comment>
<keyword evidence="1" id="KW-0812">Transmembrane</keyword>
<dbReference type="GeneID" id="77343896"/>
<gene>
    <name evidence="2" type="ORF">F7Q91_24715</name>
</gene>
<evidence type="ECO:0000256" key="1">
    <source>
        <dbReference type="SAM" id="Phobius"/>
    </source>
</evidence>
<accession>A0A7V7NPL7</accession>
<dbReference type="Proteomes" id="UP000423756">
    <property type="component" value="Unassembled WGS sequence"/>
</dbReference>
<feature type="transmembrane region" description="Helical" evidence="1">
    <location>
        <begin position="44"/>
        <end position="60"/>
    </location>
</feature>
<dbReference type="RefSeq" id="WP_137409163.1">
    <property type="nucleotide sequence ID" value="NZ_AP025466.1"/>
</dbReference>
<dbReference type="EMBL" id="VZPX01000108">
    <property type="protein sequence ID" value="KAB0464326.1"/>
    <property type="molecule type" value="Genomic_DNA"/>
</dbReference>
<reference evidence="2 3" key="1">
    <citation type="submission" date="2019-09" db="EMBL/GenBank/DDBJ databases">
        <title>Draft genome sequences of 48 bacterial type strains from the CCUG.</title>
        <authorList>
            <person name="Tunovic T."/>
            <person name="Pineiro-Iglesias B."/>
            <person name="Unosson C."/>
            <person name="Inganas E."/>
            <person name="Ohlen M."/>
            <person name="Cardew S."/>
            <person name="Jensie-Markopoulos S."/>
            <person name="Salva-Serra F."/>
            <person name="Jaen-Luchoro D."/>
            <person name="Karlsson R."/>
            <person name="Svensson-Stadler L."/>
            <person name="Chun J."/>
            <person name="Moore E."/>
        </authorList>
    </citation>
    <scope>NUCLEOTIDE SEQUENCE [LARGE SCALE GENOMIC DNA]</scope>
    <source>
        <strain evidence="2 3">CCUG 48643</strain>
    </source>
</reference>
<feature type="transmembrane region" description="Helical" evidence="1">
    <location>
        <begin position="6"/>
        <end position="32"/>
    </location>
</feature>
<sequence>MSIIAVFSFLTFVVAIVALILSFILGIILGRILKVHEPSARNQLFAFYIPVSLLLLYGYVKDSENANKIPRDKLWVLVTLKYLIPTALISGSMMFITGYFAFTNQL</sequence>
<evidence type="ECO:0000313" key="3">
    <source>
        <dbReference type="Proteomes" id="UP000423756"/>
    </source>
</evidence>
<name>A0A7V7NPL7_9VIBR</name>
<keyword evidence="1" id="KW-0472">Membrane</keyword>
<evidence type="ECO:0000313" key="2">
    <source>
        <dbReference type="EMBL" id="KAB0464326.1"/>
    </source>
</evidence>
<feature type="transmembrane region" description="Helical" evidence="1">
    <location>
        <begin position="80"/>
        <end position="102"/>
    </location>
</feature>
<keyword evidence="1" id="KW-1133">Transmembrane helix</keyword>